<reference evidence="2 3" key="1">
    <citation type="submission" date="2020-08" db="EMBL/GenBank/DDBJ databases">
        <title>Sequencing the genomes of 1000 actinobacteria strains.</title>
        <authorList>
            <person name="Klenk H.-P."/>
        </authorList>
    </citation>
    <scope>NUCLEOTIDE SEQUENCE [LARGE SCALE GENOMIC DNA]</scope>
    <source>
        <strain evidence="2 3">DSM 43150</strain>
    </source>
</reference>
<evidence type="ECO:0000313" key="4">
    <source>
        <dbReference type="Proteomes" id="UP000631312"/>
    </source>
</evidence>
<proteinExistence type="predicted"/>
<comment type="caution">
    <text evidence="2">The sequence shown here is derived from an EMBL/GenBank/DDBJ whole genome shotgun (WGS) entry which is preliminary data.</text>
</comment>
<dbReference type="EMBL" id="BOMP01000186">
    <property type="protein sequence ID" value="GIE46083.1"/>
    <property type="molecule type" value="Genomic_DNA"/>
</dbReference>
<dbReference type="RefSeq" id="WP_188124585.1">
    <property type="nucleotide sequence ID" value="NZ_BOMP01000186.1"/>
</dbReference>
<evidence type="ECO:0000313" key="1">
    <source>
        <dbReference type="EMBL" id="GIE46083.1"/>
    </source>
</evidence>
<reference evidence="1 4" key="2">
    <citation type="submission" date="2021-01" db="EMBL/GenBank/DDBJ databases">
        <title>Whole genome shotgun sequence of Actinoplanes lobatus NBRC 12513.</title>
        <authorList>
            <person name="Komaki H."/>
            <person name="Tamura T."/>
        </authorList>
    </citation>
    <scope>NUCLEOTIDE SEQUENCE [LARGE SCALE GENOMIC DNA]</scope>
    <source>
        <strain evidence="1 4">NBRC 12513</strain>
    </source>
</reference>
<keyword evidence="4" id="KW-1185">Reference proteome</keyword>
<name>A0A7W7MJX7_9ACTN</name>
<protein>
    <submittedName>
        <fullName evidence="2">Uncharacterized protein</fullName>
    </submittedName>
</protein>
<dbReference type="Proteomes" id="UP000590511">
    <property type="component" value="Unassembled WGS sequence"/>
</dbReference>
<organism evidence="2 3">
    <name type="scientific">Actinoplanes lobatus</name>
    <dbReference type="NCBI Taxonomy" id="113568"/>
    <lineage>
        <taxon>Bacteria</taxon>
        <taxon>Bacillati</taxon>
        <taxon>Actinomycetota</taxon>
        <taxon>Actinomycetes</taxon>
        <taxon>Micromonosporales</taxon>
        <taxon>Micromonosporaceae</taxon>
        <taxon>Actinoplanes</taxon>
    </lineage>
</organism>
<dbReference type="AlphaFoldDB" id="A0A7W7MJX7"/>
<gene>
    <name evidence="1" type="ORF">Alo02nite_89810</name>
    <name evidence="2" type="ORF">BJ964_006967</name>
</gene>
<sequence length="327" mass="36456">MYFVVRWRGDSPYSKHVHHVPGTTVLGWFQRAWHHENPETLIDTELDGGAYGFETIFEAIAEHDLPCPATTDELRELLLEHLWVEGDDDENFIQLDELSLRVRTDDDEVDLAYYFLDDALVTGAADRIAYLLHDTWPLPTGAAAPGTAFTHTVPVRAVSPVSGPDAVFAVRNCWKQIGHRDRNLDLHGAIVFPGVLLPDLATHLTGTDDTTAAGWTDDARLVRSLVGPGETDMVPAMRRYAALGGYDLSGPGWAAPDHEQILRRLPETAAAESRTDTSPHLAQAARYIDSFFGYDQLLLFDTRWAAAQPDLARSLLRYAAHWDPLHR</sequence>
<evidence type="ECO:0000313" key="3">
    <source>
        <dbReference type="Proteomes" id="UP000590511"/>
    </source>
</evidence>
<evidence type="ECO:0000313" key="2">
    <source>
        <dbReference type="EMBL" id="MBB4752806.1"/>
    </source>
</evidence>
<accession>A0A7W7MJX7</accession>
<dbReference type="EMBL" id="JACHNC010000001">
    <property type="protein sequence ID" value="MBB4752806.1"/>
    <property type="molecule type" value="Genomic_DNA"/>
</dbReference>
<dbReference type="Proteomes" id="UP000631312">
    <property type="component" value="Unassembled WGS sequence"/>
</dbReference>